<dbReference type="Pfam" id="PF13431">
    <property type="entry name" value="TPR_17"/>
    <property type="match status" value="1"/>
</dbReference>
<dbReference type="PANTHER" id="PTHR44858:SF1">
    <property type="entry name" value="UDP-N-ACETYLGLUCOSAMINE--PEPTIDE N-ACETYLGLUCOSAMINYLTRANSFERASE SPINDLY-RELATED"/>
    <property type="match status" value="1"/>
</dbReference>
<evidence type="ECO:0000313" key="8">
    <source>
        <dbReference type="Proteomes" id="UP001326715"/>
    </source>
</evidence>
<keyword evidence="8" id="KW-1185">Reference proteome</keyword>
<reference evidence="6 8" key="2">
    <citation type="submission" date="2023-11" db="EMBL/GenBank/DDBJ databases">
        <title>MicrobeMod: A computational toolkit for identifying prokaryotic methylation and restriction-modification with nanopore sequencing.</title>
        <authorList>
            <person name="Crits-Christoph A."/>
            <person name="Kang S.C."/>
            <person name="Lee H."/>
            <person name="Ostrov N."/>
        </authorList>
    </citation>
    <scope>NUCLEOTIDE SEQUENCE [LARGE SCALE GENOMIC DNA]</scope>
    <source>
        <strain evidence="6 8">ATCC 23090</strain>
    </source>
</reference>
<evidence type="ECO:0000313" key="6">
    <source>
        <dbReference type="EMBL" id="WQG91235.1"/>
    </source>
</evidence>
<keyword evidence="2 3" id="KW-0802">TPR repeat</keyword>
<evidence type="ECO:0000256" key="2">
    <source>
        <dbReference type="ARBA" id="ARBA00022803"/>
    </source>
</evidence>
<dbReference type="Proteomes" id="UP000183788">
    <property type="component" value="Unassembled WGS sequence"/>
</dbReference>
<dbReference type="PROSITE" id="PS50005">
    <property type="entry name" value="TPR"/>
    <property type="match status" value="1"/>
</dbReference>
<evidence type="ECO:0000256" key="4">
    <source>
        <dbReference type="SAM" id="SignalP"/>
    </source>
</evidence>
<dbReference type="AlphaFoldDB" id="A0A1K1SX16"/>
<dbReference type="SUPFAM" id="SSF48452">
    <property type="entry name" value="TPR-like"/>
    <property type="match status" value="1"/>
</dbReference>
<feature type="chain" id="PRO_5009668287" evidence="4">
    <location>
        <begin position="20"/>
        <end position="366"/>
    </location>
</feature>
<dbReference type="Pfam" id="PF13432">
    <property type="entry name" value="TPR_16"/>
    <property type="match status" value="1"/>
</dbReference>
<keyword evidence="1" id="KW-0677">Repeat</keyword>
<dbReference type="InterPro" id="IPR050498">
    <property type="entry name" value="Ycf3"/>
</dbReference>
<organism evidence="5 7">
    <name type="scientific">Chitinophaga sancti</name>
    <dbReference type="NCBI Taxonomy" id="1004"/>
    <lineage>
        <taxon>Bacteria</taxon>
        <taxon>Pseudomonadati</taxon>
        <taxon>Bacteroidota</taxon>
        <taxon>Chitinophagia</taxon>
        <taxon>Chitinophagales</taxon>
        <taxon>Chitinophagaceae</taxon>
        <taxon>Chitinophaga</taxon>
    </lineage>
</organism>
<gene>
    <name evidence="5" type="ORF">SAMN05661012_06313</name>
    <name evidence="6" type="ORF">SR876_06975</name>
</gene>
<dbReference type="InterPro" id="IPR019734">
    <property type="entry name" value="TPR_rpt"/>
</dbReference>
<dbReference type="STRING" id="1004.SAMN05661012_06313"/>
<keyword evidence="4" id="KW-0732">Signal</keyword>
<dbReference type="PANTHER" id="PTHR44858">
    <property type="entry name" value="TETRATRICOPEPTIDE REPEAT PROTEIN 6"/>
    <property type="match status" value="1"/>
</dbReference>
<feature type="signal peptide" evidence="4">
    <location>
        <begin position="1"/>
        <end position="19"/>
    </location>
</feature>
<accession>A0A1K1SX16</accession>
<evidence type="ECO:0000313" key="5">
    <source>
        <dbReference type="EMBL" id="SFW88780.1"/>
    </source>
</evidence>
<evidence type="ECO:0000256" key="1">
    <source>
        <dbReference type="ARBA" id="ARBA00022737"/>
    </source>
</evidence>
<evidence type="ECO:0000313" key="7">
    <source>
        <dbReference type="Proteomes" id="UP000183788"/>
    </source>
</evidence>
<dbReference type="Proteomes" id="UP001326715">
    <property type="component" value="Chromosome"/>
</dbReference>
<sequence>MKKLIATIGCCCALYQSYAQDSTRFKTLERAENWEDIIAYTTAPDTLSVPALIILGIAYHNLSQDNIAMATLDKAIAKAPKDPRSYFQKGTLLNNMQRYEEALAVFAKAQDIDVASRHYVGMGNAYRHLNKIPQALEVLTKASELPDDDGHANVLIGEIYAERNENEKALAVFYKVKDKLLKDGEDYQIACIGICDLEIKEGRHDLALPVVQELLEIDTINYVAMTKMIQICYHNKDYINGDRYKAKLYAAQRDGNLDGELNDRFILDYFKWNKKDIVVYERYEHGSSDKAYNKTIFVLKPFPDVVEMTIQTTYTPPVTESLPYVLSAKDDKGNISVFNQRFDDSSNYDELKAAVLKILEDKKQGH</sequence>
<evidence type="ECO:0000256" key="3">
    <source>
        <dbReference type="PROSITE-ProRule" id="PRU00339"/>
    </source>
</evidence>
<dbReference type="SMART" id="SM00028">
    <property type="entry name" value="TPR"/>
    <property type="match status" value="3"/>
</dbReference>
<name>A0A1K1SX16_9BACT</name>
<dbReference type="Gene3D" id="1.25.40.10">
    <property type="entry name" value="Tetratricopeptide repeat domain"/>
    <property type="match status" value="2"/>
</dbReference>
<reference evidence="5 7" key="1">
    <citation type="submission" date="2016-11" db="EMBL/GenBank/DDBJ databases">
        <authorList>
            <person name="Jaros S."/>
            <person name="Januszkiewicz K."/>
            <person name="Wedrychowicz H."/>
        </authorList>
    </citation>
    <scope>NUCLEOTIDE SEQUENCE [LARGE SCALE GENOMIC DNA]</scope>
    <source>
        <strain evidence="5 7">DSM 784</strain>
    </source>
</reference>
<dbReference type="InterPro" id="IPR011990">
    <property type="entry name" value="TPR-like_helical_dom_sf"/>
</dbReference>
<dbReference type="EMBL" id="FPIZ01000037">
    <property type="protein sequence ID" value="SFW88780.1"/>
    <property type="molecule type" value="Genomic_DNA"/>
</dbReference>
<dbReference type="EMBL" id="CP140154">
    <property type="protein sequence ID" value="WQG91235.1"/>
    <property type="molecule type" value="Genomic_DNA"/>
</dbReference>
<dbReference type="RefSeq" id="WP_072366098.1">
    <property type="nucleotide sequence ID" value="NZ_CP139972.1"/>
</dbReference>
<feature type="repeat" description="TPR" evidence="3">
    <location>
        <begin position="116"/>
        <end position="149"/>
    </location>
</feature>
<proteinExistence type="predicted"/>
<protein>
    <submittedName>
        <fullName evidence="5">TPR repeat-containing protein</fullName>
    </submittedName>
    <submittedName>
        <fullName evidence="6">Tetratricopeptide repeat protein</fullName>
    </submittedName>
</protein>
<dbReference type="OrthoDB" id="637388at2"/>